<name>F4XJ27_9CYAN</name>
<dbReference type="Proteomes" id="UP000003959">
    <property type="component" value="Unassembled WGS sequence"/>
</dbReference>
<sequence>MATDIPWYFMLIQQLHLFEDCAVSMGKSAIQSGFLMP</sequence>
<organism evidence="1 2">
    <name type="scientific">Moorena producens 3L</name>
    <dbReference type="NCBI Taxonomy" id="489825"/>
    <lineage>
        <taxon>Bacteria</taxon>
        <taxon>Bacillati</taxon>
        <taxon>Cyanobacteriota</taxon>
        <taxon>Cyanophyceae</taxon>
        <taxon>Coleofasciculales</taxon>
        <taxon>Coleofasciculaceae</taxon>
        <taxon>Moorena</taxon>
    </lineage>
</organism>
<dbReference type="HOGENOM" id="CLU_3346008_0_0_3"/>
<dbReference type="AlphaFoldDB" id="F4XJ27"/>
<keyword evidence="2" id="KW-1185">Reference proteome</keyword>
<gene>
    <name evidence="1" type="ORF">LYNGBM3L_03770</name>
</gene>
<proteinExistence type="predicted"/>
<dbReference type="EMBL" id="GL890820">
    <property type="protein sequence ID" value="EGJ35484.1"/>
    <property type="molecule type" value="Genomic_DNA"/>
</dbReference>
<evidence type="ECO:0000313" key="2">
    <source>
        <dbReference type="Proteomes" id="UP000003959"/>
    </source>
</evidence>
<reference evidence="2" key="1">
    <citation type="journal article" date="2011" name="Proc. Natl. Acad. Sci. U.S.A.">
        <title>Genomic insights into the physiology and ecology of the marine filamentous cyanobacterium Lyngbya majuscula.</title>
        <authorList>
            <person name="Jones A.C."/>
            <person name="Monroe E.A."/>
            <person name="Podell S."/>
            <person name="Hess W.R."/>
            <person name="Klages S."/>
            <person name="Esquenazi E."/>
            <person name="Niessen S."/>
            <person name="Hoover H."/>
            <person name="Rothmann M."/>
            <person name="Lasken R.S."/>
            <person name="Yates J.R.III."/>
            <person name="Reinhardt R."/>
            <person name="Kube M."/>
            <person name="Burkart M.D."/>
            <person name="Allen E.E."/>
            <person name="Dorrestein P.C."/>
            <person name="Gerwick W.H."/>
            <person name="Gerwick L."/>
        </authorList>
    </citation>
    <scope>NUCLEOTIDE SEQUENCE [LARGE SCALE GENOMIC DNA]</scope>
    <source>
        <strain evidence="2">3L</strain>
    </source>
</reference>
<protein>
    <submittedName>
        <fullName evidence="1">Uncharacterized protein</fullName>
    </submittedName>
</protein>
<evidence type="ECO:0000313" key="1">
    <source>
        <dbReference type="EMBL" id="EGJ35484.1"/>
    </source>
</evidence>
<accession>F4XJ27</accession>